<dbReference type="InterPro" id="IPR045886">
    <property type="entry name" value="ThiF/MoeB/HesA"/>
</dbReference>
<dbReference type="EMBL" id="CP054301">
    <property type="protein sequence ID" value="QKK82516.1"/>
    <property type="molecule type" value="Genomic_DNA"/>
</dbReference>
<evidence type="ECO:0000256" key="5">
    <source>
        <dbReference type="ARBA" id="ARBA00022741"/>
    </source>
</evidence>
<dbReference type="GO" id="GO:0016020">
    <property type="term" value="C:membrane"/>
    <property type="evidence" value="ECO:0007669"/>
    <property type="project" value="UniProtKB-SubCell"/>
</dbReference>
<reference evidence="12 13" key="1">
    <citation type="submission" date="2020-06" db="EMBL/GenBank/DDBJ databases">
        <authorList>
            <person name="Voronona O.L."/>
            <person name="Aksenova E.I."/>
            <person name="Kunda M.S."/>
            <person name="Semenov A.N."/>
            <person name="Ryzhova N."/>
        </authorList>
    </citation>
    <scope>NUCLEOTIDE SEQUENCE [LARGE SCALE GENOMIC DNA]</scope>
    <source>
        <strain evidence="12 13">MPKMM3633</strain>
    </source>
</reference>
<keyword evidence="7" id="KW-1133">Transmembrane helix</keyword>
<keyword evidence="3" id="KW-0436">Ligase</keyword>
<dbReference type="InterPro" id="IPR000594">
    <property type="entry name" value="ThiF_NAD_FAD-bd"/>
</dbReference>
<organism evidence="12 13">
    <name type="scientific">Marinomonas primoryensis</name>
    <dbReference type="NCBI Taxonomy" id="178399"/>
    <lineage>
        <taxon>Bacteria</taxon>
        <taxon>Pseudomonadati</taxon>
        <taxon>Pseudomonadota</taxon>
        <taxon>Gammaproteobacteria</taxon>
        <taxon>Oceanospirillales</taxon>
        <taxon>Oceanospirillaceae</taxon>
        <taxon>Marinomonas</taxon>
    </lineage>
</organism>
<name>A0A859D0L6_9GAMM</name>
<keyword evidence="8" id="KW-0472">Membrane</keyword>
<evidence type="ECO:0000256" key="4">
    <source>
        <dbReference type="ARBA" id="ARBA00022692"/>
    </source>
</evidence>
<dbReference type="GO" id="GO:0061504">
    <property type="term" value="P:cyclic threonylcarbamoyladenosine biosynthetic process"/>
    <property type="evidence" value="ECO:0007669"/>
    <property type="project" value="TreeGrafter"/>
</dbReference>
<evidence type="ECO:0000256" key="10">
    <source>
        <dbReference type="ARBA" id="ARBA00083375"/>
    </source>
</evidence>
<evidence type="ECO:0000256" key="9">
    <source>
        <dbReference type="ARBA" id="ARBA00074884"/>
    </source>
</evidence>
<dbReference type="GO" id="GO:0005524">
    <property type="term" value="F:ATP binding"/>
    <property type="evidence" value="ECO:0007669"/>
    <property type="project" value="UniProtKB-KW"/>
</dbReference>
<dbReference type="InterPro" id="IPR035985">
    <property type="entry name" value="Ubiquitin-activating_enz"/>
</dbReference>
<accession>A0A859D0L6</accession>
<dbReference type="PANTHER" id="PTHR43267">
    <property type="entry name" value="TRNA THREONYLCARBAMOYLADENOSINE DEHYDRATASE"/>
    <property type="match status" value="1"/>
</dbReference>
<dbReference type="GO" id="GO:0008641">
    <property type="term" value="F:ubiquitin-like modifier activating enzyme activity"/>
    <property type="evidence" value="ECO:0007669"/>
    <property type="project" value="InterPro"/>
</dbReference>
<dbReference type="NCBIfam" id="NF011696">
    <property type="entry name" value="PRK15116.1"/>
    <property type="match status" value="1"/>
</dbReference>
<evidence type="ECO:0000256" key="2">
    <source>
        <dbReference type="ARBA" id="ARBA00009919"/>
    </source>
</evidence>
<dbReference type="FunFam" id="3.40.50.720:FF:000096">
    <property type="entry name" value="tRNA cyclic N6-threonylcarbamoyladenosine(37) synthase TcdA"/>
    <property type="match status" value="1"/>
</dbReference>
<evidence type="ECO:0000313" key="12">
    <source>
        <dbReference type="EMBL" id="QKK82516.1"/>
    </source>
</evidence>
<keyword evidence="6" id="KW-0067">ATP-binding</keyword>
<dbReference type="Proteomes" id="UP000509371">
    <property type="component" value="Chromosome"/>
</dbReference>
<evidence type="ECO:0000259" key="11">
    <source>
        <dbReference type="Pfam" id="PF00899"/>
    </source>
</evidence>
<dbReference type="Gene3D" id="3.40.50.720">
    <property type="entry name" value="NAD(P)-binding Rossmann-like Domain"/>
    <property type="match status" value="1"/>
</dbReference>
<evidence type="ECO:0000256" key="3">
    <source>
        <dbReference type="ARBA" id="ARBA00022598"/>
    </source>
</evidence>
<comment type="subcellular location">
    <subcellularLocation>
        <location evidence="1">Membrane</location>
        <topology evidence="1">Single-pass membrane protein</topology>
    </subcellularLocation>
</comment>
<dbReference type="GO" id="GO:0061503">
    <property type="term" value="F:tRNA threonylcarbamoyladenosine dehydratase"/>
    <property type="evidence" value="ECO:0007669"/>
    <property type="project" value="TreeGrafter"/>
</dbReference>
<feature type="domain" description="THIF-type NAD/FAD binding fold" evidence="11">
    <location>
        <begin position="13"/>
        <end position="259"/>
    </location>
</feature>
<sequence>MTDEQRFGGIRRLYGDAAYEIFSQAHVCVIGIGGVGSWAAEALARSGIGKITLIDMDDICVTNTNRQIHALSDTIGESKVDVMTQRVKQINPNCEITSIEDFATADNMSELLAEPFDYIIDCIDSIKPKAALMAWCKSNKRSVITIGGAGGQTDPTKIQTADLAKTVGDPLAANLRNFLRRYYNFSRNTKRRFYIECVFSIEQLNYPQGDGTVSKQRLKGDTETKMNCDTGFGASTAVTATFGFVAVSRVLDKLIKAAEVEIK</sequence>
<dbReference type="CDD" id="cd00755">
    <property type="entry name" value="YgdL_like"/>
    <property type="match status" value="1"/>
</dbReference>
<evidence type="ECO:0000313" key="13">
    <source>
        <dbReference type="Proteomes" id="UP000509371"/>
    </source>
</evidence>
<dbReference type="KEGG" id="mpri:MP3633_3789"/>
<evidence type="ECO:0000256" key="6">
    <source>
        <dbReference type="ARBA" id="ARBA00022840"/>
    </source>
</evidence>
<gene>
    <name evidence="12" type="ORF">MP3633_3789</name>
</gene>
<evidence type="ECO:0000256" key="8">
    <source>
        <dbReference type="ARBA" id="ARBA00023136"/>
    </source>
</evidence>
<dbReference type="RefSeq" id="WP_217909028.1">
    <property type="nucleotide sequence ID" value="NZ_BAAAEF010000015.1"/>
</dbReference>
<dbReference type="PANTHER" id="PTHR43267:SF1">
    <property type="entry name" value="TRNA THREONYLCARBAMOYLADENOSINE DEHYDRATASE"/>
    <property type="match status" value="1"/>
</dbReference>
<evidence type="ECO:0000256" key="7">
    <source>
        <dbReference type="ARBA" id="ARBA00022989"/>
    </source>
</evidence>
<dbReference type="AlphaFoldDB" id="A0A859D0L6"/>
<protein>
    <recommendedName>
        <fullName evidence="9">tRNA threonylcarbamoyladenosine dehydratase</fullName>
    </recommendedName>
    <alternativeName>
        <fullName evidence="10">t(6)A37 dehydratase</fullName>
    </alternativeName>
</protein>
<comment type="similarity">
    <text evidence="2">Belongs to the HesA/MoeB/ThiF family.</text>
</comment>
<keyword evidence="4" id="KW-0812">Transmembrane</keyword>
<dbReference type="SUPFAM" id="SSF69572">
    <property type="entry name" value="Activating enzymes of the ubiquitin-like proteins"/>
    <property type="match status" value="1"/>
</dbReference>
<evidence type="ECO:0000256" key="1">
    <source>
        <dbReference type="ARBA" id="ARBA00004167"/>
    </source>
</evidence>
<dbReference type="Pfam" id="PF00899">
    <property type="entry name" value="ThiF"/>
    <property type="match status" value="1"/>
</dbReference>
<proteinExistence type="inferred from homology"/>
<keyword evidence="5" id="KW-0547">Nucleotide-binding</keyword>